<dbReference type="AlphaFoldDB" id="A0A7S2LDM3"/>
<reference evidence="1" key="1">
    <citation type="submission" date="2021-01" db="EMBL/GenBank/DDBJ databases">
        <authorList>
            <person name="Corre E."/>
            <person name="Pelletier E."/>
            <person name="Niang G."/>
            <person name="Scheremetjew M."/>
            <person name="Finn R."/>
            <person name="Kale V."/>
            <person name="Holt S."/>
            <person name="Cochrane G."/>
            <person name="Meng A."/>
            <person name="Brown T."/>
            <person name="Cohen L."/>
        </authorList>
    </citation>
    <scope>NUCLEOTIDE SEQUENCE</scope>
    <source>
        <strain evidence="1">RCC3387</strain>
    </source>
</reference>
<proteinExistence type="predicted"/>
<sequence length="287" mass="30502">MLSRKDMQPNTSLADLRELLAEHRRMQSNRSAWSPGSVSKKTQVKDAKCAIHGFQATLYLIEGALAINNAAVNCPQVKKAGGVALVGPRRHMEAANTCAVDIMGILAGLGWTAFFISAMCSQCGPTATALPGSTCAADVTAMIAALMDLGEASSAVGMDCRHDHLKTLFRKAWAAHEGQQAKTNLGFCVINPIQASYWLFRAALFIKGAVKACPKGEWESCSIDILYVISSFGWTAGFIASTVSDCATSVNQNALCTSDITDMIAALTMVSAQGIAFKSADCKDKPR</sequence>
<gene>
    <name evidence="1" type="ORF">BRAN1462_LOCUS38355</name>
</gene>
<protein>
    <submittedName>
        <fullName evidence="1">Uncharacterized protein</fullName>
    </submittedName>
</protein>
<name>A0A7S2LDM3_9DINO</name>
<dbReference type="EMBL" id="HBGW01060236">
    <property type="protein sequence ID" value="CAD9602250.1"/>
    <property type="molecule type" value="Transcribed_RNA"/>
</dbReference>
<organism evidence="1">
    <name type="scientific">Zooxanthella nutricula</name>
    <dbReference type="NCBI Taxonomy" id="1333877"/>
    <lineage>
        <taxon>Eukaryota</taxon>
        <taxon>Sar</taxon>
        <taxon>Alveolata</taxon>
        <taxon>Dinophyceae</taxon>
        <taxon>Peridiniales</taxon>
        <taxon>Peridiniales incertae sedis</taxon>
        <taxon>Zooxanthella</taxon>
    </lineage>
</organism>
<evidence type="ECO:0000313" key="1">
    <source>
        <dbReference type="EMBL" id="CAD9602250.1"/>
    </source>
</evidence>
<accession>A0A7S2LDM3</accession>